<comment type="subcellular location">
    <subcellularLocation>
        <location evidence="2">Cytoplasmic vesicle</location>
        <location evidence="2">Phagosome membrane</location>
    </subcellularLocation>
    <subcellularLocation>
        <location evidence="1">Early endosome membrane</location>
    </subcellularLocation>
</comment>
<keyword evidence="8" id="KW-1185">Reference proteome</keyword>
<dbReference type="OrthoDB" id="7862313at2759"/>
<dbReference type="GO" id="GO:0007165">
    <property type="term" value="P:signal transduction"/>
    <property type="evidence" value="ECO:0007669"/>
    <property type="project" value="InterPro"/>
</dbReference>
<dbReference type="SUPFAM" id="SSF48350">
    <property type="entry name" value="GTPase activation domain, GAP"/>
    <property type="match status" value="1"/>
</dbReference>
<name>A0A9W7Y484_9FUNG</name>
<dbReference type="Pfam" id="PF21310">
    <property type="entry name" value="OCRL-like_ASH"/>
    <property type="match status" value="1"/>
</dbReference>
<dbReference type="Gene3D" id="3.60.10.10">
    <property type="entry name" value="Endonuclease/exonuclease/phosphatase"/>
    <property type="match status" value="1"/>
</dbReference>
<dbReference type="Pfam" id="PF22669">
    <property type="entry name" value="Exo_endo_phos2"/>
    <property type="match status" value="1"/>
</dbReference>
<feature type="domain" description="Rho-GAP" evidence="6">
    <location>
        <begin position="753"/>
        <end position="942"/>
    </location>
</feature>
<reference evidence="7" key="1">
    <citation type="submission" date="2022-07" db="EMBL/GenBank/DDBJ databases">
        <title>Phylogenomic reconstructions and comparative analyses of Kickxellomycotina fungi.</title>
        <authorList>
            <person name="Reynolds N.K."/>
            <person name="Stajich J.E."/>
            <person name="Barry K."/>
            <person name="Grigoriev I.V."/>
            <person name="Crous P."/>
            <person name="Smith M.E."/>
        </authorList>
    </citation>
    <scope>NUCLEOTIDE SEQUENCE</scope>
    <source>
        <strain evidence="7">NBRC 32514</strain>
    </source>
</reference>
<feature type="region of interest" description="Disordered" evidence="5">
    <location>
        <begin position="674"/>
        <end position="698"/>
    </location>
</feature>
<feature type="compositionally biased region" description="Low complexity" evidence="5">
    <location>
        <begin position="9"/>
        <end position="24"/>
    </location>
</feature>
<dbReference type="SMART" id="SM00324">
    <property type="entry name" value="RhoGAP"/>
    <property type="match status" value="1"/>
</dbReference>
<feature type="region of interest" description="Disordered" evidence="5">
    <location>
        <begin position="1"/>
        <end position="33"/>
    </location>
</feature>
<dbReference type="Pfam" id="PF00620">
    <property type="entry name" value="RhoGAP"/>
    <property type="match status" value="1"/>
</dbReference>
<dbReference type="InterPro" id="IPR013783">
    <property type="entry name" value="Ig-like_fold"/>
</dbReference>
<dbReference type="InterPro" id="IPR000300">
    <property type="entry name" value="IPPc"/>
</dbReference>
<dbReference type="InterPro" id="IPR000198">
    <property type="entry name" value="RhoGAP_dom"/>
</dbReference>
<dbReference type="GO" id="GO:0046856">
    <property type="term" value="P:phosphatidylinositol dephosphorylation"/>
    <property type="evidence" value="ECO:0007669"/>
    <property type="project" value="InterPro"/>
</dbReference>
<dbReference type="AlphaFoldDB" id="A0A9W7Y484"/>
<feature type="region of interest" description="Disordered" evidence="5">
    <location>
        <begin position="764"/>
        <end position="791"/>
    </location>
</feature>
<feature type="compositionally biased region" description="Low complexity" evidence="5">
    <location>
        <begin position="674"/>
        <end position="684"/>
    </location>
</feature>
<dbReference type="GO" id="GO:0004439">
    <property type="term" value="F:phosphatidylinositol-4,5-bisphosphate 5-phosphatase activity"/>
    <property type="evidence" value="ECO:0007669"/>
    <property type="project" value="TreeGrafter"/>
</dbReference>
<evidence type="ECO:0000313" key="7">
    <source>
        <dbReference type="EMBL" id="KAJ1723572.1"/>
    </source>
</evidence>
<dbReference type="InterPro" id="IPR048869">
    <property type="entry name" value="OCRL-1_2_ASH"/>
</dbReference>
<evidence type="ECO:0000256" key="2">
    <source>
        <dbReference type="ARBA" id="ARBA00004580"/>
    </source>
</evidence>
<dbReference type="InterPro" id="IPR008936">
    <property type="entry name" value="Rho_GTPase_activation_prot"/>
</dbReference>
<dbReference type="SUPFAM" id="SSF56219">
    <property type="entry name" value="DNase I-like"/>
    <property type="match status" value="1"/>
</dbReference>
<dbReference type="Gene3D" id="1.10.555.10">
    <property type="entry name" value="Rho GTPase activation protein"/>
    <property type="match status" value="1"/>
</dbReference>
<organism evidence="7 8">
    <name type="scientific">Coemansia erecta</name>
    <dbReference type="NCBI Taxonomy" id="147472"/>
    <lineage>
        <taxon>Eukaryota</taxon>
        <taxon>Fungi</taxon>
        <taxon>Fungi incertae sedis</taxon>
        <taxon>Zoopagomycota</taxon>
        <taxon>Kickxellomycotina</taxon>
        <taxon>Kickxellomycetes</taxon>
        <taxon>Kickxellales</taxon>
        <taxon>Kickxellaceae</taxon>
        <taxon>Coemansia</taxon>
    </lineage>
</organism>
<dbReference type="Gene3D" id="2.60.40.10">
    <property type="entry name" value="Immunoglobulins"/>
    <property type="match status" value="1"/>
</dbReference>
<evidence type="ECO:0000256" key="3">
    <source>
        <dbReference type="ARBA" id="ARBA00022753"/>
    </source>
</evidence>
<dbReference type="PROSITE" id="PS50238">
    <property type="entry name" value="RHOGAP"/>
    <property type="match status" value="1"/>
</dbReference>
<proteinExistence type="predicted"/>
<protein>
    <recommendedName>
        <fullName evidence="6">Rho-GAP domain-containing protein</fullName>
    </recommendedName>
</protein>
<accession>A0A9W7Y484</accession>
<evidence type="ECO:0000259" key="6">
    <source>
        <dbReference type="PROSITE" id="PS50238"/>
    </source>
</evidence>
<evidence type="ECO:0000256" key="5">
    <source>
        <dbReference type="SAM" id="MobiDB-lite"/>
    </source>
</evidence>
<dbReference type="GO" id="GO:0031901">
    <property type="term" value="C:early endosome membrane"/>
    <property type="evidence" value="ECO:0007669"/>
    <property type="project" value="UniProtKB-SubCell"/>
</dbReference>
<feature type="compositionally biased region" description="Low complexity" evidence="5">
    <location>
        <begin position="765"/>
        <end position="782"/>
    </location>
</feature>
<evidence type="ECO:0000313" key="8">
    <source>
        <dbReference type="Proteomes" id="UP001149813"/>
    </source>
</evidence>
<evidence type="ECO:0000256" key="4">
    <source>
        <dbReference type="ARBA" id="ARBA00023329"/>
    </source>
</evidence>
<keyword evidence="3" id="KW-0967">Endosome</keyword>
<dbReference type="InterPro" id="IPR046985">
    <property type="entry name" value="IP5"/>
</dbReference>
<dbReference type="Proteomes" id="UP001149813">
    <property type="component" value="Unassembled WGS sequence"/>
</dbReference>
<dbReference type="PANTHER" id="PTHR11200:SF300">
    <property type="entry name" value="TYPE II INOSITOL 1,4,5-TRISPHOSPHATE 5-PHOSPHATASE"/>
    <property type="match status" value="1"/>
</dbReference>
<sequence>MDTSEQPKTSSSAAPTPATLSAETVAASATRTSGEEAISAASVSAAGAAYPLSPQHRISNPTKEAWILHSLKNRRTEFLSSKQINVFIGTWNVNGKSVANSNELSEWLGFVPKDDSQVGYDKLPELVILGFQELDARAEAFVYNNAVKDNEWTDAIEQGMGNARYSYSKLASKQLIGMFIMVYSRIDVLEHVSGVQATSVGCGIMGMVGNKGAVAVRMVYMDTPMCFVCSHLAHDAAQVDRRNAQFHDLCRRLSFGLQDDDGASSPAASTAASADPLLPRGSVVGSGQATAGRPLTVFDHSYLLWFGDLNYRLAIDTGDMNDFIQRGEYASLLGLDQLRIAMMNKQAFEGFDEADIAFAPTYKYILGTHDYDPKRRPAWCDRILWWTRPGCEDGVRSLEYTAVNSLVTSDHKPVRSQLSVDVWKVDAERRQSVYIDVLRILDRYENECIPTATLESTVVELGDVSFGRMVRRQMRLSNAGQVPLEYSFIATPSRESYAPAWLRITPDCGMLLPGQDILLEFAVLVDKDTSAALSVGLEELSDILVLHLTRGRDYFIQVQGRYVPSVFGMSLDYLVHCKKSVREMSREDFDQCLLSGQFSVPKCIWSMIDFLSQYGVDRGYSLFYWPGDRALAKKVREWLDLDVPLDPDNILQWHTDSETHVARTVVEEQSPRLRALAAQQQQQRQPDHGHHAGTGADSSHMSLIDQTLVSSTLNTGFNSMNLYSDNAAAAGNPGTINGVSGFAPSTAEALEHLSLGNIGESSLVNDSGTNSNSDSDIDTASIGQTLLPGNSRSITGGNSSLLSTSEGLAGSPLPEAIGNIALSAPHDTGVDTVANSLVELLQSLPEPLIPSDLYPACIEAGGLSRAATLEALEVLPPGNLNVLVYLLAFLREAIERGATSAQRVAQVFSRVLLRPPAYDQGPRDYEHAESFLQFLLRSHGSI</sequence>
<gene>
    <name evidence="7" type="ORF">LPJ53_002095</name>
</gene>
<dbReference type="InterPro" id="IPR036691">
    <property type="entry name" value="Endo/exonu/phosph_ase_sf"/>
</dbReference>
<comment type="caution">
    <text evidence="7">The sequence shown here is derived from an EMBL/GenBank/DDBJ whole genome shotgun (WGS) entry which is preliminary data.</text>
</comment>
<keyword evidence="4" id="KW-0968">Cytoplasmic vesicle</keyword>
<dbReference type="PANTHER" id="PTHR11200">
    <property type="entry name" value="INOSITOL 5-PHOSPHATASE"/>
    <property type="match status" value="1"/>
</dbReference>
<dbReference type="EMBL" id="JANBOJ010000061">
    <property type="protein sequence ID" value="KAJ1723572.1"/>
    <property type="molecule type" value="Genomic_DNA"/>
</dbReference>
<dbReference type="SMART" id="SM00128">
    <property type="entry name" value="IPPc"/>
    <property type="match status" value="1"/>
</dbReference>
<evidence type="ECO:0000256" key="1">
    <source>
        <dbReference type="ARBA" id="ARBA00004146"/>
    </source>
</evidence>